<keyword evidence="3 5" id="KW-0012">Acyltransferase</keyword>
<dbReference type="Proteomes" id="UP000317839">
    <property type="component" value="Unassembled WGS sequence"/>
</dbReference>
<evidence type="ECO:0000256" key="3">
    <source>
        <dbReference type="ARBA" id="ARBA00023315"/>
    </source>
</evidence>
<dbReference type="SUPFAM" id="SSF55729">
    <property type="entry name" value="Acyl-CoA N-acyltransferases (Nat)"/>
    <property type="match status" value="1"/>
</dbReference>
<evidence type="ECO:0000256" key="2">
    <source>
        <dbReference type="ARBA" id="ARBA00022679"/>
    </source>
</evidence>
<accession>A0A545TEK6</accession>
<protein>
    <recommendedName>
        <fullName evidence="4">Arginine N-succinyltransferase</fullName>
        <ecNumber evidence="4">2.3.1.109</ecNumber>
    </recommendedName>
</protein>
<keyword evidence="6" id="KW-1185">Reference proteome</keyword>
<sequence>MVIRPVKMDDLDNIVTLASKTGTGLTTLPHSRIHLKAKIEDSLAAFDKSDGEPMDECYLFVLEDTETGEVVGTSGVVAAVGTRQPFYTYKMNTEVHYSKSMDIYRKLNFLTLTNDFTGASEICTLFLSPDFRGGGNGPLLSKSRFLFMAQFPGRFGDRVVAEMRGYSDENGQSPFWECVGRHFFGVDFAVADKENGEGNNQFIAELMPHHPVYVPMLSAEAQKVLGEVHPQTLPAVQMLYGEGFRKTGYVDIFDGGPTIETPVEEVRTIKESFVLDITIGEMETTGVTNAIISNTRLQQFRATLAKLPPPEGYKITVSQELADALLLKDGESVRVRYY</sequence>
<evidence type="ECO:0000313" key="5">
    <source>
        <dbReference type="EMBL" id="TQV75658.1"/>
    </source>
</evidence>
<keyword evidence="2 5" id="KW-0808">Transferase</keyword>
<dbReference type="PANTHER" id="PTHR30420:SF1">
    <property type="entry name" value="ARGININE N-SUCCINYLTRANSFERASE"/>
    <property type="match status" value="1"/>
</dbReference>
<organism evidence="5 6">
    <name type="scientific">Aliikangiella marina</name>
    <dbReference type="NCBI Taxonomy" id="1712262"/>
    <lineage>
        <taxon>Bacteria</taxon>
        <taxon>Pseudomonadati</taxon>
        <taxon>Pseudomonadota</taxon>
        <taxon>Gammaproteobacteria</taxon>
        <taxon>Oceanospirillales</taxon>
        <taxon>Pleioneaceae</taxon>
        <taxon>Aliikangiella</taxon>
    </lineage>
</organism>
<dbReference type="EMBL" id="VIKR01000002">
    <property type="protein sequence ID" value="TQV75658.1"/>
    <property type="molecule type" value="Genomic_DNA"/>
</dbReference>
<keyword evidence="1" id="KW-0056">Arginine metabolism</keyword>
<reference evidence="5 6" key="1">
    <citation type="submission" date="2019-06" db="EMBL/GenBank/DDBJ databases">
        <title>Draft genome of Aliikangiella marina GYP-15.</title>
        <authorList>
            <person name="Wang G."/>
        </authorList>
    </citation>
    <scope>NUCLEOTIDE SEQUENCE [LARGE SCALE GENOMIC DNA]</scope>
    <source>
        <strain evidence="5 6">GYP-15</strain>
    </source>
</reference>
<evidence type="ECO:0000256" key="4">
    <source>
        <dbReference type="NCBIfam" id="TIGR03244"/>
    </source>
</evidence>
<dbReference type="InterPro" id="IPR017650">
    <property type="entry name" value="Arginine_N-succinylTrfase"/>
</dbReference>
<dbReference type="InterPro" id="IPR007041">
    <property type="entry name" value="Arg_succinylTrfase_AstA/AruG"/>
</dbReference>
<name>A0A545TEK6_9GAMM</name>
<evidence type="ECO:0000313" key="6">
    <source>
        <dbReference type="Proteomes" id="UP000317839"/>
    </source>
</evidence>
<dbReference type="InterPro" id="IPR016181">
    <property type="entry name" value="Acyl_CoA_acyltransferase"/>
</dbReference>
<dbReference type="PANTHER" id="PTHR30420">
    <property type="entry name" value="N-SUCCINYLARGININE DIHYDROLASE"/>
    <property type="match status" value="1"/>
</dbReference>
<dbReference type="EC" id="2.3.1.109" evidence="4"/>
<dbReference type="Pfam" id="PF04958">
    <property type="entry name" value="AstA"/>
    <property type="match status" value="1"/>
</dbReference>
<dbReference type="GO" id="GO:0006527">
    <property type="term" value="P:L-arginine catabolic process"/>
    <property type="evidence" value="ECO:0007669"/>
    <property type="project" value="UniProtKB-UniRule"/>
</dbReference>
<evidence type="ECO:0000256" key="1">
    <source>
        <dbReference type="ARBA" id="ARBA00022503"/>
    </source>
</evidence>
<gene>
    <name evidence="5" type="primary">astA</name>
    <name evidence="5" type="ORF">FLL45_11815</name>
</gene>
<proteinExistence type="predicted"/>
<comment type="caution">
    <text evidence="5">The sequence shown here is derived from an EMBL/GenBank/DDBJ whole genome shotgun (WGS) entry which is preliminary data.</text>
</comment>
<dbReference type="NCBIfam" id="TIGR03243">
    <property type="entry name" value="arg_catab_AOST"/>
    <property type="match status" value="1"/>
</dbReference>
<dbReference type="OrthoDB" id="21121at2"/>
<dbReference type="AlphaFoldDB" id="A0A545TEK6"/>
<dbReference type="NCBIfam" id="TIGR03244">
    <property type="entry name" value="arg_catab_AstA"/>
    <property type="match status" value="1"/>
</dbReference>
<dbReference type="Gene3D" id="2.40.40.20">
    <property type="match status" value="1"/>
</dbReference>
<dbReference type="GO" id="GO:0008791">
    <property type="term" value="F:arginine N-succinyltransferase activity"/>
    <property type="evidence" value="ECO:0007669"/>
    <property type="project" value="UniProtKB-UniRule"/>
</dbReference>